<evidence type="ECO:0000313" key="2">
    <source>
        <dbReference type="EMBL" id="GAF82874.1"/>
    </source>
</evidence>
<feature type="non-terminal residue" evidence="2">
    <location>
        <position position="1"/>
    </location>
</feature>
<dbReference type="InterPro" id="IPR001296">
    <property type="entry name" value="Glyco_trans_1"/>
</dbReference>
<dbReference type="PANTHER" id="PTHR12526">
    <property type="entry name" value="GLYCOSYLTRANSFERASE"/>
    <property type="match status" value="1"/>
</dbReference>
<dbReference type="AlphaFoldDB" id="X0SP86"/>
<gene>
    <name evidence="2" type="ORF">S01H1_06670</name>
</gene>
<protein>
    <recommendedName>
        <fullName evidence="1">Glycosyl transferase family 1 domain-containing protein</fullName>
    </recommendedName>
</protein>
<accession>X0SP86</accession>
<sequence>LEAMAMAKPIVATNIDGITEQITHGKNGILVPPKDPDAIAEAIIRVLADKESMKAMGLAARKKAEQEFSIEKMIMETEKVYSSLLKAS</sequence>
<proteinExistence type="predicted"/>
<dbReference type="Pfam" id="PF00534">
    <property type="entry name" value="Glycos_transf_1"/>
    <property type="match status" value="1"/>
</dbReference>
<dbReference type="EMBL" id="BARS01003443">
    <property type="protein sequence ID" value="GAF82874.1"/>
    <property type="molecule type" value="Genomic_DNA"/>
</dbReference>
<comment type="caution">
    <text evidence="2">The sequence shown here is derived from an EMBL/GenBank/DDBJ whole genome shotgun (WGS) entry which is preliminary data.</text>
</comment>
<organism evidence="2">
    <name type="scientific">marine sediment metagenome</name>
    <dbReference type="NCBI Taxonomy" id="412755"/>
    <lineage>
        <taxon>unclassified sequences</taxon>
        <taxon>metagenomes</taxon>
        <taxon>ecological metagenomes</taxon>
    </lineage>
</organism>
<dbReference type="SUPFAM" id="SSF53756">
    <property type="entry name" value="UDP-Glycosyltransferase/glycogen phosphorylase"/>
    <property type="match status" value="1"/>
</dbReference>
<feature type="domain" description="Glycosyl transferase family 1" evidence="1">
    <location>
        <begin position="1"/>
        <end position="62"/>
    </location>
</feature>
<dbReference type="CDD" id="cd03801">
    <property type="entry name" value="GT4_PimA-like"/>
    <property type="match status" value="1"/>
</dbReference>
<evidence type="ECO:0000259" key="1">
    <source>
        <dbReference type="Pfam" id="PF00534"/>
    </source>
</evidence>
<reference evidence="2" key="1">
    <citation type="journal article" date="2014" name="Front. Microbiol.">
        <title>High frequency of phylogenetically diverse reductive dehalogenase-homologous genes in deep subseafloor sedimentary metagenomes.</title>
        <authorList>
            <person name="Kawai M."/>
            <person name="Futagami T."/>
            <person name="Toyoda A."/>
            <person name="Takaki Y."/>
            <person name="Nishi S."/>
            <person name="Hori S."/>
            <person name="Arai W."/>
            <person name="Tsubouchi T."/>
            <person name="Morono Y."/>
            <person name="Uchiyama I."/>
            <person name="Ito T."/>
            <person name="Fujiyama A."/>
            <person name="Inagaki F."/>
            <person name="Takami H."/>
        </authorList>
    </citation>
    <scope>NUCLEOTIDE SEQUENCE</scope>
    <source>
        <strain evidence="2">Expedition CK06-06</strain>
    </source>
</reference>
<dbReference type="Gene3D" id="3.40.50.2000">
    <property type="entry name" value="Glycogen Phosphorylase B"/>
    <property type="match status" value="2"/>
</dbReference>
<name>X0SP86_9ZZZZ</name>
<dbReference type="GO" id="GO:0016757">
    <property type="term" value="F:glycosyltransferase activity"/>
    <property type="evidence" value="ECO:0007669"/>
    <property type="project" value="InterPro"/>
</dbReference>